<dbReference type="PROSITE" id="PS51127">
    <property type="entry name" value="BIG1"/>
    <property type="match status" value="1"/>
</dbReference>
<reference evidence="4 5" key="1">
    <citation type="submission" date="2016-04" db="EMBL/GenBank/DDBJ databases">
        <title>Complete genome sequence of Dokdonella koreensis DS-123T.</title>
        <authorList>
            <person name="Kim J.F."/>
            <person name="Lee H."/>
            <person name="Kwak M.-J."/>
        </authorList>
    </citation>
    <scope>NUCLEOTIDE SEQUENCE [LARGE SCALE GENOMIC DNA]</scope>
    <source>
        <strain evidence="4 5">DS-123</strain>
    </source>
</reference>
<dbReference type="SUPFAM" id="SSF49373">
    <property type="entry name" value="Invasin/intimin cell-adhesion fragments"/>
    <property type="match status" value="1"/>
</dbReference>
<dbReference type="InterPro" id="IPR013783">
    <property type="entry name" value="Ig-like_fold"/>
</dbReference>
<dbReference type="Pfam" id="PF02369">
    <property type="entry name" value="Big_1"/>
    <property type="match status" value="1"/>
</dbReference>
<dbReference type="Pfam" id="PF19190">
    <property type="entry name" value="BACON_2"/>
    <property type="match status" value="1"/>
</dbReference>
<dbReference type="InterPro" id="IPR001434">
    <property type="entry name" value="OmcB-like_DUF11"/>
</dbReference>
<dbReference type="STRING" id="1300342.I596_3802"/>
<accession>A0A167HBU3</accession>
<dbReference type="Pfam" id="PF01345">
    <property type="entry name" value="DUF11"/>
    <property type="match status" value="1"/>
</dbReference>
<sequence length="1323" mass="135582">MPGFARLSLLLLFLPAATWAGVPLQARNDSGQGQCYDAAGQVQSCRLPGYRGEDGHHGRDAAAAAGQLVKVGGGDAGFDYTKIANNGSALPASATLGTPPTSWACTRDNHTGLLWEIKVANAASPRHFEWGFHWYQPDPEHDGGNAGEEGGVELGCGFTLTCNTQAYVDYVNAQALCGRTDWRLPSLDELHDLVDFGRSMDEGGALDPVYFADGGPFRGYNGGWTADTAHEPSPEFAYGLTFADGHVESHPKGGLLAIRVVSGALVESQGEPPVCGGMENPQIRPGTAGAYEIDGPTVLDRRTGLVWDRCSLGQELVDGGEKSRCEGEPWTGSWQAAFLEARARNAAGHLGFRDWRVPNLKELESLRERRCAMPILDARVFPNPDVEMHWSSTSLQHATENAYVMNFEFGHQLGVPKDLDFGRVRLVRGGGPLADYQGPVAYEVAGTVAGMLGTGLRLRLDTGAGGSETLTVAADGRFAFVLGVATGDSYTVTVAQPPVPEQACQVANGGGTIGATDIGSVQVTCTMPAPPMIRVEPPNLDFHVQQTGTQTQNLAIANDGGGILAWSIDTAHEALPSAGRGAPADCQAGSGLIVHDDGSAESAYGGNAAWPGGVMIVDKFTPASYPASIGSACFSFGGSGGVSTFAFEIVVFDDNGPGGTPGTELGALAVTASGIPPYPVATPVWHAYDLSALYTTVETGSVYVGLRWQPTNPQNVFVLSDESADRPVGHAGGYYWNYSGGGAWQPVQTPFAQYRSMLIRAVEAGPQSPPTGCDAPAALPWLTITPGSGNVNAGTEAAVAIGINSAGLEPGDYHALLCVRSNDGGGNTPVPVSVHLHVEPGQGQLLVDPLALAFGPVGLGTSGTATTQVRNTGTGTVEAIEVGAVEAPFARNGGTCPAGPFNLSPGTSCTLGFAFTPTLLGPAATTVPVSSNAGSFEIALAGTGAAGAPSVLAALGGGGQTAAIGRPFALPLAVQVRDVWNNPVAGAAVHFTAPASGAGAVLSAPTATTDGNGYAAVTATANATTGSYAVQASVAGIAAPVAFALTNSIGSSDVAVHLVAGREHVRPGQLLDYVVTVHNQGADPASSVVIGSELAAPLDAASTRWICLGPVSSGCTASGQGALADSALSLPPGAGVSYLLTSPVRQDVAEQALVTAVLAQAANDGNPANDQASATTTMVLFRDGYERYGDGAAADAERLTAWPAAEAVVFDLADEPAAATARTVATVFAGDRPVARIERFIVGAADLVRLVTIQADREQAGDWLPAAAPVMLALERDEAAGSVLRLWAAQRSASVSLDTVPADAALRHAPTVGLSFLPFAADP</sequence>
<dbReference type="PATRIC" id="fig|1300342.3.peg.3712"/>
<dbReference type="Proteomes" id="UP000076830">
    <property type="component" value="Chromosome"/>
</dbReference>
<gene>
    <name evidence="4" type="ORF">I596_3802</name>
</gene>
<dbReference type="PANTHER" id="PTHR35812">
    <property type="entry name" value="LIPOPROTEIN"/>
    <property type="match status" value="1"/>
</dbReference>
<evidence type="ECO:0000256" key="2">
    <source>
        <dbReference type="SAM" id="SignalP"/>
    </source>
</evidence>
<dbReference type="EMBL" id="CP015249">
    <property type="protein sequence ID" value="ANB19785.1"/>
    <property type="molecule type" value="Genomic_DNA"/>
</dbReference>
<feature type="domain" description="Big-1" evidence="3">
    <location>
        <begin position="951"/>
        <end position="1044"/>
    </location>
</feature>
<evidence type="ECO:0000256" key="1">
    <source>
        <dbReference type="ARBA" id="ARBA00010116"/>
    </source>
</evidence>
<dbReference type="Gene3D" id="2.60.40.10">
    <property type="entry name" value="Immunoglobulins"/>
    <property type="match status" value="2"/>
</dbReference>
<feature type="signal peptide" evidence="2">
    <location>
        <begin position="1"/>
        <end position="20"/>
    </location>
</feature>
<protein>
    <recommendedName>
        <fullName evidence="3">Big-1 domain-containing protein</fullName>
    </recommendedName>
</protein>
<dbReference type="PANTHER" id="PTHR35812:SF1">
    <property type="entry name" value="LIPOPROTEIN"/>
    <property type="match status" value="1"/>
</dbReference>
<keyword evidence="2" id="KW-0732">Signal</keyword>
<dbReference type="InterPro" id="IPR008964">
    <property type="entry name" value="Invasin/intimin_cell_adhesion"/>
</dbReference>
<evidence type="ECO:0000313" key="5">
    <source>
        <dbReference type="Proteomes" id="UP000076830"/>
    </source>
</evidence>
<organism evidence="4 5">
    <name type="scientific">Dokdonella koreensis DS-123</name>
    <dbReference type="NCBI Taxonomy" id="1300342"/>
    <lineage>
        <taxon>Bacteria</taxon>
        <taxon>Pseudomonadati</taxon>
        <taxon>Pseudomonadota</taxon>
        <taxon>Gammaproteobacteria</taxon>
        <taxon>Lysobacterales</taxon>
        <taxon>Rhodanobacteraceae</taxon>
        <taxon>Dokdonella</taxon>
    </lineage>
</organism>
<dbReference type="KEGG" id="dko:I596_3802"/>
<dbReference type="InterPro" id="IPR011460">
    <property type="entry name" value="Lcl_C"/>
</dbReference>
<dbReference type="InterPro" id="IPR003344">
    <property type="entry name" value="Big_1_dom"/>
</dbReference>
<comment type="similarity">
    <text evidence="1">Belongs to the intimin/invasin family.</text>
</comment>
<feature type="chain" id="PRO_5007887489" description="Big-1 domain-containing protein" evidence="2">
    <location>
        <begin position="21"/>
        <end position="1323"/>
    </location>
</feature>
<dbReference type="Pfam" id="PF07603">
    <property type="entry name" value="Lcl_C"/>
    <property type="match status" value="2"/>
</dbReference>
<evidence type="ECO:0000313" key="4">
    <source>
        <dbReference type="EMBL" id="ANB19785.1"/>
    </source>
</evidence>
<proteinExistence type="inferred from homology"/>
<dbReference type="InterPro" id="IPR024361">
    <property type="entry name" value="BACON"/>
</dbReference>
<name>A0A167HBU3_9GAMM</name>
<keyword evidence="5" id="KW-1185">Reference proteome</keyword>
<evidence type="ECO:0000259" key="3">
    <source>
        <dbReference type="PROSITE" id="PS51127"/>
    </source>
</evidence>